<protein>
    <recommendedName>
        <fullName evidence="3">Peptidase M50</fullName>
    </recommendedName>
</protein>
<sequence>MRGARRCRLEPRRVYGSLSTHVLRCDGAPVPIALAALPTTQTAAVPDTAVIDELLPVLAADSLPRLIVLGEDPALAAVLTHLMRTERLHVEIGYVPVEKTYGSRAYQTGTGNAAAKRAIDGRAVETPLVRDDTGKVLVGRAVIAGIGGEKLEGEAYVDDTLLFSGRVTAMLVSPCLEPPGVRATVRKRFRKRRWVEGRAAQLGTPGAIVTRDGVRADRPVPRSTFYRHHESWLLVR</sequence>
<proteinExistence type="predicted"/>
<dbReference type="Proteomes" id="UP000540698">
    <property type="component" value="Unassembled WGS sequence"/>
</dbReference>
<accession>A0A7X6L3W3</accession>
<keyword evidence="2" id="KW-1185">Reference proteome</keyword>
<comment type="caution">
    <text evidence="1">The sequence shown here is derived from an EMBL/GenBank/DDBJ whole genome shotgun (WGS) entry which is preliminary data.</text>
</comment>
<organism evidence="1 2">
    <name type="scientific">Nocardia gamkensis</name>
    <dbReference type="NCBI Taxonomy" id="352869"/>
    <lineage>
        <taxon>Bacteria</taxon>
        <taxon>Bacillati</taxon>
        <taxon>Actinomycetota</taxon>
        <taxon>Actinomycetes</taxon>
        <taxon>Mycobacteriales</taxon>
        <taxon>Nocardiaceae</taxon>
        <taxon>Nocardia</taxon>
    </lineage>
</organism>
<reference evidence="1 2" key="1">
    <citation type="submission" date="2020-04" db="EMBL/GenBank/DDBJ databases">
        <title>MicrobeNet Type strains.</title>
        <authorList>
            <person name="Nicholson A.C."/>
        </authorList>
    </citation>
    <scope>NUCLEOTIDE SEQUENCE [LARGE SCALE GENOMIC DNA]</scope>
    <source>
        <strain evidence="1 2">DSM 44956</strain>
    </source>
</reference>
<evidence type="ECO:0008006" key="3">
    <source>
        <dbReference type="Google" id="ProtNLM"/>
    </source>
</evidence>
<name>A0A7X6L3W3_9NOCA</name>
<dbReference type="AlphaFoldDB" id="A0A7X6L3W3"/>
<gene>
    <name evidence="1" type="ORF">HGB38_14220</name>
</gene>
<evidence type="ECO:0000313" key="1">
    <source>
        <dbReference type="EMBL" id="NKY27374.1"/>
    </source>
</evidence>
<evidence type="ECO:0000313" key="2">
    <source>
        <dbReference type="Proteomes" id="UP000540698"/>
    </source>
</evidence>
<dbReference type="EMBL" id="JAAXOS010000006">
    <property type="protein sequence ID" value="NKY27374.1"/>
    <property type="molecule type" value="Genomic_DNA"/>
</dbReference>